<evidence type="ECO:0000313" key="3">
    <source>
        <dbReference type="Proteomes" id="UP001497623"/>
    </source>
</evidence>
<evidence type="ECO:0000313" key="2">
    <source>
        <dbReference type="EMBL" id="CAL4213212.1"/>
    </source>
</evidence>
<feature type="compositionally biased region" description="Low complexity" evidence="1">
    <location>
        <begin position="23"/>
        <end position="43"/>
    </location>
</feature>
<feature type="non-terminal residue" evidence="2">
    <location>
        <position position="1"/>
    </location>
</feature>
<dbReference type="EMBL" id="CAXKWB010088504">
    <property type="protein sequence ID" value="CAL4213212.1"/>
    <property type="molecule type" value="Genomic_DNA"/>
</dbReference>
<gene>
    <name evidence="2" type="ORF">MNOR_LOCUS38503</name>
</gene>
<proteinExistence type="predicted"/>
<reference evidence="2 3" key="1">
    <citation type="submission" date="2024-05" db="EMBL/GenBank/DDBJ databases">
        <authorList>
            <person name="Wallberg A."/>
        </authorList>
    </citation>
    <scope>NUCLEOTIDE SEQUENCE [LARGE SCALE GENOMIC DNA]</scope>
</reference>
<accession>A0AAV2SNJ9</accession>
<sequence length="333" mass="38439">KHLPAKSHLQEDTEDEGLEADRSLSLTPSPSSTLSSHASSTYSNFQREIKEGDERSKSFSKLNNPLQHIKNCGYLANNYHINKEEIFNNDYYEIIKHFNNNKNYNNRNHIDNRLFNLYSSDENKTETSNVNLNYIDRSSSPANGRMSLLSRFQNFSLRKHASHKSQQDLTNSMGQRVHRDPRSRSLDRYNNENQFARNRVSIPPTSRNRDRKSRPESFRLANDMASHTRVLLKTRSFASSRSSERSLDSPSPSRMNGKNTLKETQKAYQHEFEKLPVNERLPVIKRRAPQPPKPMDTSLATKLAPFTESHNTKSCLNKQSTDKKIGTIEVIEQ</sequence>
<keyword evidence="3" id="KW-1185">Reference proteome</keyword>
<comment type="caution">
    <text evidence="2">The sequence shown here is derived from an EMBL/GenBank/DDBJ whole genome shotgun (WGS) entry which is preliminary data.</text>
</comment>
<protein>
    <submittedName>
        <fullName evidence="2">Uncharacterized protein</fullName>
    </submittedName>
</protein>
<dbReference type="Proteomes" id="UP001497623">
    <property type="component" value="Unassembled WGS sequence"/>
</dbReference>
<feature type="region of interest" description="Disordered" evidence="1">
    <location>
        <begin position="1"/>
        <end position="45"/>
    </location>
</feature>
<name>A0AAV2SNJ9_MEGNR</name>
<feature type="compositionally biased region" description="Basic and acidic residues" evidence="1">
    <location>
        <begin position="177"/>
        <end position="190"/>
    </location>
</feature>
<organism evidence="2 3">
    <name type="scientific">Meganyctiphanes norvegica</name>
    <name type="common">Northern krill</name>
    <name type="synonym">Thysanopoda norvegica</name>
    <dbReference type="NCBI Taxonomy" id="48144"/>
    <lineage>
        <taxon>Eukaryota</taxon>
        <taxon>Metazoa</taxon>
        <taxon>Ecdysozoa</taxon>
        <taxon>Arthropoda</taxon>
        <taxon>Crustacea</taxon>
        <taxon>Multicrustacea</taxon>
        <taxon>Malacostraca</taxon>
        <taxon>Eumalacostraca</taxon>
        <taxon>Eucarida</taxon>
        <taxon>Euphausiacea</taxon>
        <taxon>Euphausiidae</taxon>
        <taxon>Meganyctiphanes</taxon>
    </lineage>
</organism>
<dbReference type="AlphaFoldDB" id="A0AAV2SNJ9"/>
<evidence type="ECO:0000256" key="1">
    <source>
        <dbReference type="SAM" id="MobiDB-lite"/>
    </source>
</evidence>
<feature type="region of interest" description="Disordered" evidence="1">
    <location>
        <begin position="159"/>
        <end position="259"/>
    </location>
</feature>
<feature type="non-terminal residue" evidence="2">
    <location>
        <position position="333"/>
    </location>
</feature>